<dbReference type="GO" id="GO:0006508">
    <property type="term" value="P:proteolysis"/>
    <property type="evidence" value="ECO:0007669"/>
    <property type="project" value="UniProtKB-KW"/>
</dbReference>
<evidence type="ECO:0000256" key="11">
    <source>
        <dbReference type="SAM" id="MobiDB-lite"/>
    </source>
</evidence>
<dbReference type="SUPFAM" id="SSF52025">
    <property type="entry name" value="PA domain"/>
    <property type="match status" value="1"/>
</dbReference>
<dbReference type="OrthoDB" id="10013407at2759"/>
<evidence type="ECO:0000313" key="14">
    <source>
        <dbReference type="EMBL" id="RPA87660.1"/>
    </source>
</evidence>
<dbReference type="InterPro" id="IPR003137">
    <property type="entry name" value="PA_domain"/>
</dbReference>
<feature type="chain" id="PRO_5017848026" description="Peptide hydrolase" evidence="10">
    <location>
        <begin position="17"/>
        <end position="491"/>
    </location>
</feature>
<evidence type="ECO:0000313" key="15">
    <source>
        <dbReference type="Proteomes" id="UP000275078"/>
    </source>
</evidence>
<evidence type="ECO:0000256" key="4">
    <source>
        <dbReference type="ARBA" id="ARBA00022438"/>
    </source>
</evidence>
<feature type="signal peptide" evidence="10">
    <location>
        <begin position="1"/>
        <end position="16"/>
    </location>
</feature>
<dbReference type="GO" id="GO:0046872">
    <property type="term" value="F:metal ion binding"/>
    <property type="evidence" value="ECO:0007669"/>
    <property type="project" value="UniProtKB-KW"/>
</dbReference>
<dbReference type="Proteomes" id="UP000275078">
    <property type="component" value="Unassembled WGS sequence"/>
</dbReference>
<gene>
    <name evidence="14" type="ORF">BJ508DRAFT_203094</name>
</gene>
<evidence type="ECO:0000259" key="13">
    <source>
        <dbReference type="Pfam" id="PF04389"/>
    </source>
</evidence>
<sequence>MRFLTALALLLSLVSAAPRPDGPPGDGTKGDTSATDPRPLVDSARLQKTLTRKALLDHASKLIEFAKQDPEGNRGFGGVGHNLTVQYIAKWFAQWPDYYDVKLQEFVELYSAGTAALSVEGENLEVTEFTYSPSGKPTAELAAVNNLGCEAADFPPEVDGRIALISRGTCEFGLKQGPYVPTAGVSQEIGQALLADLAAGPVVASLDIFSVNENRTTYNVLATTKGGNQDNVVQLGGHTDSIVGPGVNDNGSGFIAELEVAKALTRYKVNNAVRFSFWSAEEFGLLGAEYYVKNLPESELAKIRLYLNFDMIASPNLVYFIYDGDGSAFNLTGPAGSDQIEHLFTDFYKRNNLPSSQTAFDGRSDYGPFLEIGNIPSGGLFTGAEGIKTAEQAALYGGVAGEAYDPNYHGKGDDFNNVDIDGWLVNTKAVAHSVATYARSLKGFPVREPPAGNFTAPARKRHVHLHERGEFNALGERRVRACGHGHKVTLF</sequence>
<dbReference type="CDD" id="cd03876">
    <property type="entry name" value="M28_SGAP_like"/>
    <property type="match status" value="1"/>
</dbReference>
<evidence type="ECO:0000256" key="3">
    <source>
        <dbReference type="ARBA" id="ARBA00005957"/>
    </source>
</evidence>
<name>A0A3N4ITY0_ASCIM</name>
<protein>
    <recommendedName>
        <fullName evidence="10">Peptide hydrolase</fullName>
        <ecNumber evidence="10">3.4.-.-</ecNumber>
    </recommendedName>
</protein>
<dbReference type="InterPro" id="IPR045175">
    <property type="entry name" value="M28_fam"/>
</dbReference>
<dbReference type="PANTHER" id="PTHR12147">
    <property type="entry name" value="METALLOPEPTIDASE M28 FAMILY MEMBER"/>
    <property type="match status" value="1"/>
</dbReference>
<dbReference type="EMBL" id="ML119646">
    <property type="protein sequence ID" value="RPA87660.1"/>
    <property type="molecule type" value="Genomic_DNA"/>
</dbReference>
<proteinExistence type="inferred from homology"/>
<evidence type="ECO:0000256" key="8">
    <source>
        <dbReference type="ARBA" id="ARBA00022801"/>
    </source>
</evidence>
<keyword evidence="8 10" id="KW-0378">Hydrolase</keyword>
<dbReference type="Gene3D" id="3.50.30.30">
    <property type="match status" value="1"/>
</dbReference>
<keyword evidence="7 10" id="KW-0732">Signal</keyword>
<dbReference type="EC" id="3.4.-.-" evidence="10"/>
<dbReference type="STRING" id="1160509.A0A3N4ITY0"/>
<feature type="region of interest" description="Disordered" evidence="11">
    <location>
        <begin position="18"/>
        <end position="42"/>
    </location>
</feature>
<dbReference type="GO" id="GO:0004177">
    <property type="term" value="F:aminopeptidase activity"/>
    <property type="evidence" value="ECO:0007669"/>
    <property type="project" value="UniProtKB-KW"/>
</dbReference>
<comment type="cofactor">
    <cofactor evidence="1">
        <name>Zn(2+)</name>
        <dbReference type="ChEBI" id="CHEBI:29105"/>
    </cofactor>
</comment>
<evidence type="ECO:0000256" key="7">
    <source>
        <dbReference type="ARBA" id="ARBA00022729"/>
    </source>
</evidence>
<keyword evidence="5 10" id="KW-0645">Protease</keyword>
<evidence type="ECO:0000256" key="1">
    <source>
        <dbReference type="ARBA" id="ARBA00001947"/>
    </source>
</evidence>
<comment type="similarity">
    <text evidence="2">Belongs to the peptidase M28 family. M28B subfamily.</text>
</comment>
<dbReference type="FunFam" id="3.40.630.10:FF:000054">
    <property type="entry name" value="Peptide hydrolase"/>
    <property type="match status" value="1"/>
</dbReference>
<dbReference type="AlphaFoldDB" id="A0A3N4ITY0"/>
<evidence type="ECO:0000256" key="10">
    <source>
        <dbReference type="RuleBase" id="RU361240"/>
    </source>
</evidence>
<keyword evidence="6 10" id="KW-0479">Metal-binding</keyword>
<feature type="domain" description="PA" evidence="12">
    <location>
        <begin position="138"/>
        <end position="175"/>
    </location>
</feature>
<organism evidence="14 15">
    <name type="scientific">Ascobolus immersus RN42</name>
    <dbReference type="NCBI Taxonomy" id="1160509"/>
    <lineage>
        <taxon>Eukaryota</taxon>
        <taxon>Fungi</taxon>
        <taxon>Dikarya</taxon>
        <taxon>Ascomycota</taxon>
        <taxon>Pezizomycotina</taxon>
        <taxon>Pezizomycetes</taxon>
        <taxon>Pezizales</taxon>
        <taxon>Ascobolaceae</taxon>
        <taxon>Ascobolus</taxon>
    </lineage>
</organism>
<dbReference type="Pfam" id="PF04389">
    <property type="entry name" value="Peptidase_M28"/>
    <property type="match status" value="1"/>
</dbReference>
<evidence type="ECO:0000256" key="5">
    <source>
        <dbReference type="ARBA" id="ARBA00022670"/>
    </source>
</evidence>
<dbReference type="SUPFAM" id="SSF53187">
    <property type="entry name" value="Zn-dependent exopeptidases"/>
    <property type="match status" value="1"/>
</dbReference>
<dbReference type="Pfam" id="PF02225">
    <property type="entry name" value="PA"/>
    <property type="match status" value="1"/>
</dbReference>
<dbReference type="InterPro" id="IPR007484">
    <property type="entry name" value="Peptidase_M28"/>
</dbReference>
<keyword evidence="15" id="KW-1185">Reference proteome</keyword>
<dbReference type="InterPro" id="IPR041756">
    <property type="entry name" value="M28_SGAP-like"/>
</dbReference>
<keyword evidence="9 10" id="KW-0862">Zinc</keyword>
<dbReference type="GO" id="GO:0008235">
    <property type="term" value="F:metalloexopeptidase activity"/>
    <property type="evidence" value="ECO:0007669"/>
    <property type="project" value="InterPro"/>
</dbReference>
<reference evidence="14 15" key="1">
    <citation type="journal article" date="2018" name="Nat. Ecol. Evol.">
        <title>Pezizomycetes genomes reveal the molecular basis of ectomycorrhizal truffle lifestyle.</title>
        <authorList>
            <person name="Murat C."/>
            <person name="Payen T."/>
            <person name="Noel B."/>
            <person name="Kuo A."/>
            <person name="Morin E."/>
            <person name="Chen J."/>
            <person name="Kohler A."/>
            <person name="Krizsan K."/>
            <person name="Balestrini R."/>
            <person name="Da Silva C."/>
            <person name="Montanini B."/>
            <person name="Hainaut M."/>
            <person name="Levati E."/>
            <person name="Barry K.W."/>
            <person name="Belfiori B."/>
            <person name="Cichocki N."/>
            <person name="Clum A."/>
            <person name="Dockter R.B."/>
            <person name="Fauchery L."/>
            <person name="Guy J."/>
            <person name="Iotti M."/>
            <person name="Le Tacon F."/>
            <person name="Lindquist E.A."/>
            <person name="Lipzen A."/>
            <person name="Malagnac F."/>
            <person name="Mello A."/>
            <person name="Molinier V."/>
            <person name="Miyauchi S."/>
            <person name="Poulain J."/>
            <person name="Riccioni C."/>
            <person name="Rubini A."/>
            <person name="Sitrit Y."/>
            <person name="Splivallo R."/>
            <person name="Traeger S."/>
            <person name="Wang M."/>
            <person name="Zifcakova L."/>
            <person name="Wipf D."/>
            <person name="Zambonelli A."/>
            <person name="Paolocci F."/>
            <person name="Nowrousian M."/>
            <person name="Ottonello S."/>
            <person name="Baldrian P."/>
            <person name="Spatafora J.W."/>
            <person name="Henrissat B."/>
            <person name="Nagy L.G."/>
            <person name="Aury J.M."/>
            <person name="Wincker P."/>
            <person name="Grigoriev I.V."/>
            <person name="Bonfante P."/>
            <person name="Martin F.M."/>
        </authorList>
    </citation>
    <scope>NUCLEOTIDE SEQUENCE [LARGE SCALE GENOMIC DNA]</scope>
    <source>
        <strain evidence="14 15">RN42</strain>
    </source>
</reference>
<dbReference type="PANTHER" id="PTHR12147:SF26">
    <property type="entry name" value="PEPTIDASE M28 DOMAIN-CONTAINING PROTEIN"/>
    <property type="match status" value="1"/>
</dbReference>
<dbReference type="Gene3D" id="3.40.630.10">
    <property type="entry name" value="Zn peptidases"/>
    <property type="match status" value="1"/>
</dbReference>
<evidence type="ECO:0000256" key="9">
    <source>
        <dbReference type="ARBA" id="ARBA00022833"/>
    </source>
</evidence>
<accession>A0A3N4ITY0</accession>
<evidence type="ECO:0000256" key="2">
    <source>
        <dbReference type="ARBA" id="ARBA00005634"/>
    </source>
</evidence>
<comment type="similarity">
    <text evidence="3">Belongs to the peptidase M28 family. M28A subfamily.</text>
</comment>
<evidence type="ECO:0000256" key="6">
    <source>
        <dbReference type="ARBA" id="ARBA00022723"/>
    </source>
</evidence>
<evidence type="ECO:0000259" key="12">
    <source>
        <dbReference type="Pfam" id="PF02225"/>
    </source>
</evidence>
<keyword evidence="4" id="KW-0031">Aminopeptidase</keyword>
<feature type="domain" description="Peptidase M28" evidence="13">
    <location>
        <begin position="219"/>
        <end position="431"/>
    </location>
</feature>
<dbReference type="InterPro" id="IPR046450">
    <property type="entry name" value="PA_dom_sf"/>
</dbReference>